<keyword evidence="1" id="KW-0472">Membrane</keyword>
<sequence>MALFNMNNKTFITLIVISTLLFYAMVYIPSIEGKKYHEEFKKTKFDELSIKMHDNFTDEKIEAEITDRNELEFYYNIFANKLEYAQIKERKLYSYSIFFRFYNKKSKKYYIFKVFFDHTKEVERPVFLRVKEEDPGGYGFALSDEDFQFYQKIMEIWEISEKSRI</sequence>
<dbReference type="AlphaFoldDB" id="A0A8A7KGZ1"/>
<feature type="transmembrane region" description="Helical" evidence="1">
    <location>
        <begin position="12"/>
        <end position="31"/>
    </location>
</feature>
<proteinExistence type="predicted"/>
<keyword evidence="1" id="KW-0812">Transmembrane</keyword>
<keyword evidence="1" id="KW-1133">Transmembrane helix</keyword>
<evidence type="ECO:0000313" key="3">
    <source>
        <dbReference type="Proteomes" id="UP000665020"/>
    </source>
</evidence>
<reference evidence="2" key="1">
    <citation type="submission" date="2019-12" db="EMBL/GenBank/DDBJ databases">
        <authorList>
            <person name="zhang j."/>
            <person name="sun C.M."/>
        </authorList>
    </citation>
    <scope>NUCLEOTIDE SEQUENCE</scope>
    <source>
        <strain evidence="2">NS-1</strain>
    </source>
</reference>
<keyword evidence="3" id="KW-1185">Reference proteome</keyword>
<gene>
    <name evidence="2" type="ORF">GM661_03705</name>
</gene>
<protein>
    <submittedName>
        <fullName evidence="2">Uncharacterized protein</fullName>
    </submittedName>
</protein>
<evidence type="ECO:0000313" key="2">
    <source>
        <dbReference type="EMBL" id="QTL97142.1"/>
    </source>
</evidence>
<dbReference type="KEGG" id="ifn:GM661_03705"/>
<dbReference type="Proteomes" id="UP000665020">
    <property type="component" value="Chromosome"/>
</dbReference>
<accession>A0A8A7KGZ1</accession>
<name>A0A8A7KGZ1_9FIRM</name>
<evidence type="ECO:0000256" key="1">
    <source>
        <dbReference type="SAM" id="Phobius"/>
    </source>
</evidence>
<dbReference type="RefSeq" id="WP_230868794.1">
    <property type="nucleotide sequence ID" value="NZ_CP046640.1"/>
</dbReference>
<organism evidence="2 3">
    <name type="scientific">Iocasia fonsfrigidae</name>
    <dbReference type="NCBI Taxonomy" id="2682810"/>
    <lineage>
        <taxon>Bacteria</taxon>
        <taxon>Bacillati</taxon>
        <taxon>Bacillota</taxon>
        <taxon>Clostridia</taxon>
        <taxon>Halanaerobiales</taxon>
        <taxon>Halanaerobiaceae</taxon>
        <taxon>Iocasia</taxon>
    </lineage>
</organism>
<dbReference type="EMBL" id="CP046640">
    <property type="protein sequence ID" value="QTL97142.1"/>
    <property type="molecule type" value="Genomic_DNA"/>
</dbReference>